<proteinExistence type="predicted"/>
<accession>A0A1B6NXZ4</accession>
<dbReference type="AlphaFoldDB" id="A0A1B6NXZ4"/>
<gene>
    <name evidence="1" type="ORF">MGSAQ_000209</name>
</gene>
<protein>
    <submittedName>
        <fullName evidence="1">Uncharacterized protein</fullName>
    </submittedName>
</protein>
<dbReference type="EMBL" id="AYSL01000040">
    <property type="protein sequence ID" value="KTF08296.1"/>
    <property type="molecule type" value="Genomic_DNA"/>
</dbReference>
<reference evidence="1" key="1">
    <citation type="submission" date="2013-11" db="EMBL/GenBank/DDBJ databases">
        <title>Microbial diversity, functional groups and degradation webs in Northern and Southern Mediterranean and Red Sea marine crude oil polluted sites.</title>
        <authorList>
            <person name="Daffonchio D."/>
            <person name="Mapelli F."/>
            <person name="Ferrer M."/>
            <person name="Richter M."/>
            <person name="Cherif A."/>
            <person name="Malkawi H.I."/>
            <person name="Yakimov M.M."/>
            <person name="Abdel-Fattah Y.R."/>
            <person name="Blaghen M."/>
            <person name="Golyshin P.N."/>
            <person name="Kalogerakis N."/>
            <person name="Boon N."/>
            <person name="Magagnini M."/>
            <person name="Fava F."/>
        </authorList>
    </citation>
    <scope>NUCLEOTIDE SEQUENCE</scope>
</reference>
<comment type="caution">
    <text evidence="1">The sequence shown here is derived from an EMBL/GenBank/DDBJ whole genome shotgun (WGS) entry which is preliminary data.</text>
</comment>
<name>A0A1B6NXZ4_9ZZZZ</name>
<evidence type="ECO:0000313" key="1">
    <source>
        <dbReference type="EMBL" id="KTF08296.1"/>
    </source>
</evidence>
<organism evidence="1">
    <name type="scientific">marine sediment metagenome</name>
    <dbReference type="NCBI Taxonomy" id="412755"/>
    <lineage>
        <taxon>unclassified sequences</taxon>
        <taxon>metagenomes</taxon>
        <taxon>ecological metagenomes</taxon>
    </lineage>
</organism>
<sequence length="43" mass="4855">MVCVEKFLRNEVLSSCKKGCTHNIGYRERKALIICLLGDVNLS</sequence>